<evidence type="ECO:0008006" key="3">
    <source>
        <dbReference type="Google" id="ProtNLM"/>
    </source>
</evidence>
<dbReference type="EMBL" id="JBFCZG010000010">
    <property type="protein sequence ID" value="KAL3417988.1"/>
    <property type="molecule type" value="Genomic_DNA"/>
</dbReference>
<name>A0ABR4P3U3_9HELO</name>
<reference evidence="1 2" key="1">
    <citation type="submission" date="2024-06" db="EMBL/GenBank/DDBJ databases">
        <title>Complete genome of Phlyctema vagabunda strain 19-DSS-EL-015.</title>
        <authorList>
            <person name="Fiorenzani C."/>
        </authorList>
    </citation>
    <scope>NUCLEOTIDE SEQUENCE [LARGE SCALE GENOMIC DNA]</scope>
    <source>
        <strain evidence="1 2">19-DSS-EL-015</strain>
    </source>
</reference>
<organism evidence="1 2">
    <name type="scientific">Phlyctema vagabunda</name>
    <dbReference type="NCBI Taxonomy" id="108571"/>
    <lineage>
        <taxon>Eukaryota</taxon>
        <taxon>Fungi</taxon>
        <taxon>Dikarya</taxon>
        <taxon>Ascomycota</taxon>
        <taxon>Pezizomycotina</taxon>
        <taxon>Leotiomycetes</taxon>
        <taxon>Helotiales</taxon>
        <taxon>Dermateaceae</taxon>
        <taxon>Phlyctema</taxon>
    </lineage>
</organism>
<dbReference type="Pfam" id="PF11927">
    <property type="entry name" value="HODM_asu-like"/>
    <property type="match status" value="1"/>
</dbReference>
<dbReference type="InterPro" id="IPR021848">
    <property type="entry name" value="HODM_asu-like"/>
</dbReference>
<accession>A0ABR4P3U3</accession>
<evidence type="ECO:0000313" key="1">
    <source>
        <dbReference type="EMBL" id="KAL3417988.1"/>
    </source>
</evidence>
<evidence type="ECO:0000313" key="2">
    <source>
        <dbReference type="Proteomes" id="UP001629113"/>
    </source>
</evidence>
<gene>
    <name evidence="1" type="ORF">PVAG01_10998</name>
</gene>
<proteinExistence type="predicted"/>
<sequence>MESKVEIIALVLVIFMGLWRVYQFGVRWRKIHPKPIVQERSNQKLGEKQRNDAIIPLSSFNWRTTEPLKFRPFKPKYHLTMGLENCTPSELIEMDKNYLSHISLRREIMDSHTEIAMGATSSSIPAVNELYIYLTNKYLPQRYPTMFSLSGSNLINLVTSEEIPLVPTADPLETLRRLGGNIDEDFLLLLPSIDGDGYRLEAYISCFPAGFNTREKWGKKLREIHKPVPGYKEKLEKSMDRFFDKIEVGRLVRRVNWSITTHDRLFAASEDNHLYEGEEVAQEDVDISKTRLRCERQMLHRLPETRALCFSLKTYLYPVEDIKKEGLGETLAVAIDGLKEGSTPAMHFYKKGVVWGEAVKTFLRT</sequence>
<keyword evidence="2" id="KW-1185">Reference proteome</keyword>
<dbReference type="Proteomes" id="UP001629113">
    <property type="component" value="Unassembled WGS sequence"/>
</dbReference>
<protein>
    <recommendedName>
        <fullName evidence="3">HRQ family protein 2</fullName>
    </recommendedName>
</protein>
<comment type="caution">
    <text evidence="1">The sequence shown here is derived from an EMBL/GenBank/DDBJ whole genome shotgun (WGS) entry which is preliminary data.</text>
</comment>